<dbReference type="RefSeq" id="WP_029989825.1">
    <property type="nucleotide sequence ID" value="NZ_ATMJ01000013.1"/>
</dbReference>
<dbReference type="Proteomes" id="UP000028602">
    <property type="component" value="Unassembled WGS sequence"/>
</dbReference>
<sequence length="121" mass="13538">MTWTYIITNKNFLRDGVYQFSARYAGAPGYKDQARYQCLKNKGPLPSGTYRIGSPYLSSGTGPSTLPLLPEPDNNMCGREAFLIHGDSLTSPGSASKGCIVIARSYRERIWQSRDRWLVVK</sequence>
<name>A0A085JA65_9GAMM</name>
<dbReference type="Pfam" id="PF10908">
    <property type="entry name" value="Tlde1_dom"/>
    <property type="match status" value="1"/>
</dbReference>
<reference evidence="2 3" key="1">
    <citation type="submission" date="2014-05" db="EMBL/GenBank/DDBJ databases">
        <title>ATOL: Assembling a taxonomically balanced genome-scale reconstruction of the evolutionary history of the Enterobacteriaceae.</title>
        <authorList>
            <person name="Plunkett G.III."/>
            <person name="Neeno-Eckwall E.C."/>
            <person name="Glasner J.D."/>
            <person name="Perna N.T."/>
        </authorList>
    </citation>
    <scope>NUCLEOTIDE SEQUENCE [LARGE SCALE GENOMIC DNA]</scope>
    <source>
        <strain evidence="2 3">ATCC 33301</strain>
    </source>
</reference>
<comment type="caution">
    <text evidence="2">The sequence shown here is derived from an EMBL/GenBank/DDBJ whole genome shotgun (WGS) entry which is preliminary data.</text>
</comment>
<dbReference type="AlphaFoldDB" id="A0A085JA65"/>
<feature type="domain" description="Tlde1" evidence="1">
    <location>
        <begin position="24"/>
        <end position="113"/>
    </location>
</feature>
<keyword evidence="3" id="KW-1185">Reference proteome</keyword>
<evidence type="ECO:0000313" key="2">
    <source>
        <dbReference type="EMBL" id="KFD17361.1"/>
    </source>
</evidence>
<gene>
    <name evidence="2" type="ORF">GTPT_3198</name>
</gene>
<evidence type="ECO:0000313" key="3">
    <source>
        <dbReference type="Proteomes" id="UP000028602"/>
    </source>
</evidence>
<evidence type="ECO:0000259" key="1">
    <source>
        <dbReference type="Pfam" id="PF10908"/>
    </source>
</evidence>
<organism evidence="2 3">
    <name type="scientific">Tatumella ptyseos ATCC 33301</name>
    <dbReference type="NCBI Taxonomy" id="1005995"/>
    <lineage>
        <taxon>Bacteria</taxon>
        <taxon>Pseudomonadati</taxon>
        <taxon>Pseudomonadota</taxon>
        <taxon>Gammaproteobacteria</taxon>
        <taxon>Enterobacterales</taxon>
        <taxon>Erwiniaceae</taxon>
        <taxon>Tatumella</taxon>
    </lineage>
</organism>
<dbReference type="InterPro" id="IPR021225">
    <property type="entry name" value="Tlde1_dom"/>
</dbReference>
<proteinExistence type="predicted"/>
<dbReference type="OrthoDB" id="7569468at2"/>
<protein>
    <recommendedName>
        <fullName evidence="1">Tlde1 domain-containing protein</fullName>
    </recommendedName>
</protein>
<dbReference type="EMBL" id="JMPR01000048">
    <property type="protein sequence ID" value="KFD17361.1"/>
    <property type="molecule type" value="Genomic_DNA"/>
</dbReference>
<dbReference type="eggNOG" id="COG1376">
    <property type="taxonomic scope" value="Bacteria"/>
</dbReference>
<accession>A0A085JA65</accession>